<feature type="transmembrane region" description="Helical" evidence="1">
    <location>
        <begin position="67"/>
        <end position="84"/>
    </location>
</feature>
<keyword evidence="1" id="KW-1133">Transmembrane helix</keyword>
<sequence>MSARLDRFTARLLGAGLVIAACDPTGGSRPGLDWAFTAVAAGAAWWAGPMVDTRPVQTSLRWYRIAARRRTTVLPVAAVVIAALTTPPGWLAACTAALLVAYLLVTDLWTRGVTAPRGSRPVAPALAAAAATAVVFLAARIPVAGTSWGRLPAALALTAAMACLGLALVRRRTAR</sequence>
<dbReference type="PROSITE" id="PS51257">
    <property type="entry name" value="PROKAR_LIPOPROTEIN"/>
    <property type="match status" value="1"/>
</dbReference>
<dbReference type="Proteomes" id="UP001344658">
    <property type="component" value="Unassembled WGS sequence"/>
</dbReference>
<protein>
    <submittedName>
        <fullName evidence="2">Uncharacterized protein</fullName>
    </submittedName>
</protein>
<evidence type="ECO:0000313" key="3">
    <source>
        <dbReference type="Proteomes" id="UP001344658"/>
    </source>
</evidence>
<feature type="transmembrane region" description="Helical" evidence="1">
    <location>
        <begin position="90"/>
        <end position="110"/>
    </location>
</feature>
<keyword evidence="1" id="KW-0812">Transmembrane</keyword>
<evidence type="ECO:0000313" key="2">
    <source>
        <dbReference type="EMBL" id="MEE4543778.1"/>
    </source>
</evidence>
<name>A0ABU7PDL6_9ACTN</name>
<accession>A0ABU7PDL6</accession>
<gene>
    <name evidence="2" type="ORF">V2S66_17605</name>
</gene>
<keyword evidence="3" id="KW-1185">Reference proteome</keyword>
<reference evidence="2 3" key="1">
    <citation type="submission" date="2023-12" db="EMBL/GenBank/DDBJ databases">
        <title>Streptomyces sp. V4-01.</title>
        <authorList>
            <person name="Somphong A."/>
            <person name="Phongsopitanun W."/>
        </authorList>
    </citation>
    <scope>NUCLEOTIDE SEQUENCE [LARGE SCALE GENOMIC DNA]</scope>
    <source>
        <strain evidence="2 3">V4-01</strain>
    </source>
</reference>
<comment type="caution">
    <text evidence="2">The sequence shown here is derived from an EMBL/GenBank/DDBJ whole genome shotgun (WGS) entry which is preliminary data.</text>
</comment>
<organism evidence="2 3">
    <name type="scientific">Actinacidiphila polyblastidii</name>
    <dbReference type="NCBI Taxonomy" id="3110430"/>
    <lineage>
        <taxon>Bacteria</taxon>
        <taxon>Bacillati</taxon>
        <taxon>Actinomycetota</taxon>
        <taxon>Actinomycetes</taxon>
        <taxon>Kitasatosporales</taxon>
        <taxon>Streptomycetaceae</taxon>
        <taxon>Actinacidiphila</taxon>
    </lineage>
</organism>
<evidence type="ECO:0000256" key="1">
    <source>
        <dbReference type="SAM" id="Phobius"/>
    </source>
</evidence>
<feature type="transmembrane region" description="Helical" evidence="1">
    <location>
        <begin position="122"/>
        <end position="139"/>
    </location>
</feature>
<proteinExistence type="predicted"/>
<feature type="transmembrane region" description="Helical" evidence="1">
    <location>
        <begin position="151"/>
        <end position="169"/>
    </location>
</feature>
<keyword evidence="1" id="KW-0472">Membrane</keyword>
<dbReference type="EMBL" id="JAZEWV010000013">
    <property type="protein sequence ID" value="MEE4543778.1"/>
    <property type="molecule type" value="Genomic_DNA"/>
</dbReference>
<dbReference type="RefSeq" id="WP_330796516.1">
    <property type="nucleotide sequence ID" value="NZ_JAZEWV010000013.1"/>
</dbReference>